<keyword evidence="16" id="KW-1185">Reference proteome</keyword>
<organism evidence="15 16">
    <name type="scientific">Levilactobacillus acidifarinae DSM 19394 = JCM 15949</name>
    <dbReference type="NCBI Taxonomy" id="1423715"/>
    <lineage>
        <taxon>Bacteria</taxon>
        <taxon>Bacillati</taxon>
        <taxon>Bacillota</taxon>
        <taxon>Bacilli</taxon>
        <taxon>Lactobacillales</taxon>
        <taxon>Lactobacillaceae</taxon>
        <taxon>Levilactobacillus</taxon>
    </lineage>
</organism>
<dbReference type="EMBL" id="AZDV01000005">
    <property type="protein sequence ID" value="KRK96024.1"/>
    <property type="molecule type" value="Genomic_DNA"/>
</dbReference>
<dbReference type="PANTHER" id="PTHR20858:SF19">
    <property type="entry name" value="PYRIDOXINE KINASE"/>
    <property type="match status" value="1"/>
</dbReference>
<dbReference type="AlphaFoldDB" id="A0A0R1LKC5"/>
<proteinExistence type="inferred from homology"/>
<keyword evidence="7" id="KW-0067">ATP-binding</keyword>
<dbReference type="GO" id="GO:0005524">
    <property type="term" value="F:ATP binding"/>
    <property type="evidence" value="ECO:0007669"/>
    <property type="project" value="UniProtKB-KW"/>
</dbReference>
<comment type="catalytic activity">
    <reaction evidence="13">
        <text>pyridoxal + ATP = pyridoxal 5'-phosphate + ADP + H(+)</text>
        <dbReference type="Rhea" id="RHEA:10224"/>
        <dbReference type="ChEBI" id="CHEBI:15378"/>
        <dbReference type="ChEBI" id="CHEBI:17310"/>
        <dbReference type="ChEBI" id="CHEBI:30616"/>
        <dbReference type="ChEBI" id="CHEBI:456216"/>
        <dbReference type="ChEBI" id="CHEBI:597326"/>
        <dbReference type="EC" id="2.7.1.35"/>
    </reaction>
</comment>
<comment type="similarity">
    <text evidence="1">Belongs to the ThiD family.</text>
</comment>
<name>A0A0R1LKC5_9LACO</name>
<dbReference type="GO" id="GO:0008972">
    <property type="term" value="F:phosphomethylpyrimidine kinase activity"/>
    <property type="evidence" value="ECO:0007669"/>
    <property type="project" value="InterPro"/>
</dbReference>
<evidence type="ECO:0000256" key="10">
    <source>
        <dbReference type="ARBA" id="ARBA00042348"/>
    </source>
</evidence>
<dbReference type="InterPro" id="IPR029056">
    <property type="entry name" value="Ribokinase-like"/>
</dbReference>
<dbReference type="NCBIfam" id="TIGR00097">
    <property type="entry name" value="HMP-P_kinase"/>
    <property type="match status" value="1"/>
</dbReference>
<dbReference type="GO" id="GO:0009228">
    <property type="term" value="P:thiamine biosynthetic process"/>
    <property type="evidence" value="ECO:0007669"/>
    <property type="project" value="InterPro"/>
</dbReference>
<evidence type="ECO:0000256" key="5">
    <source>
        <dbReference type="ARBA" id="ARBA00022741"/>
    </source>
</evidence>
<keyword evidence="3" id="KW-0808">Transferase</keyword>
<evidence type="ECO:0000256" key="12">
    <source>
        <dbReference type="ARBA" id="ARBA00042531"/>
    </source>
</evidence>
<evidence type="ECO:0000256" key="6">
    <source>
        <dbReference type="ARBA" id="ARBA00022777"/>
    </source>
</evidence>
<dbReference type="CDD" id="cd01169">
    <property type="entry name" value="HMPP_kinase"/>
    <property type="match status" value="1"/>
</dbReference>
<dbReference type="InterPro" id="IPR013749">
    <property type="entry name" value="PM/HMP-P_kinase-1"/>
</dbReference>
<evidence type="ECO:0000256" key="2">
    <source>
        <dbReference type="ARBA" id="ARBA00012104"/>
    </source>
</evidence>
<reference evidence="15 16" key="1">
    <citation type="journal article" date="2015" name="Genome Announc.">
        <title>Expanding the biotechnology potential of lactobacilli through comparative genomics of 213 strains and associated genera.</title>
        <authorList>
            <person name="Sun Z."/>
            <person name="Harris H.M."/>
            <person name="McCann A."/>
            <person name="Guo C."/>
            <person name="Argimon S."/>
            <person name="Zhang W."/>
            <person name="Yang X."/>
            <person name="Jeffery I.B."/>
            <person name="Cooney J.C."/>
            <person name="Kagawa T.F."/>
            <person name="Liu W."/>
            <person name="Song Y."/>
            <person name="Salvetti E."/>
            <person name="Wrobel A."/>
            <person name="Rasinkangas P."/>
            <person name="Parkhill J."/>
            <person name="Rea M.C."/>
            <person name="O'Sullivan O."/>
            <person name="Ritari J."/>
            <person name="Douillard F.P."/>
            <person name="Paul Ross R."/>
            <person name="Yang R."/>
            <person name="Briner A.E."/>
            <person name="Felis G.E."/>
            <person name="de Vos W.M."/>
            <person name="Barrangou R."/>
            <person name="Klaenhammer T.R."/>
            <person name="Caufield P.W."/>
            <person name="Cui Y."/>
            <person name="Zhang H."/>
            <person name="O'Toole P.W."/>
        </authorList>
    </citation>
    <scope>NUCLEOTIDE SEQUENCE [LARGE SCALE GENOMIC DNA]</scope>
    <source>
        <strain evidence="15 16">DSM 19394</strain>
    </source>
</reference>
<keyword evidence="6 15" id="KW-0418">Kinase</keyword>
<dbReference type="Gene3D" id="3.40.1190.20">
    <property type="match status" value="1"/>
</dbReference>
<dbReference type="FunFam" id="3.40.1190.20:FF:000003">
    <property type="entry name" value="Phosphomethylpyrimidine kinase ThiD"/>
    <property type="match status" value="1"/>
</dbReference>
<dbReference type="RefSeq" id="WP_057801368.1">
    <property type="nucleotide sequence ID" value="NZ_AZDV01000005.1"/>
</dbReference>
<accession>A0A0R1LKC5</accession>
<sequence length="269" mass="28477">MENVLTIAGSDSLAGGGLQADLKTFEELDTFGLSAVTSLVTILPQQVHVTPVANTVLAQQLTSILTQVSIRAAKTGLLGGVDAIHTVATQLAVTPMILVVDPVFVFKEGRTDRQTTELEQMKRDLLPLATVVTPNLAEAELLSGDTLTRAEQLPGAAQKIQALGCPNVVIKGGNRLPGNQAVDYLLTPQGEFWFRTLKVATPATNGAGCTFSAAITAWLARGVSVEEAVQRAKTFVRAGIAYGVRFNSTTGSVWQGAWRQHGGQQRGQS</sequence>
<keyword evidence="5" id="KW-0547">Nucleotide-binding</keyword>
<dbReference type="GO" id="GO:0046872">
    <property type="term" value="F:metal ion binding"/>
    <property type="evidence" value="ECO:0007669"/>
    <property type="project" value="UniProtKB-KW"/>
</dbReference>
<evidence type="ECO:0000256" key="8">
    <source>
        <dbReference type="ARBA" id="ARBA00022842"/>
    </source>
</evidence>
<evidence type="ECO:0000256" key="11">
    <source>
        <dbReference type="ARBA" id="ARBA00042396"/>
    </source>
</evidence>
<evidence type="ECO:0000259" key="14">
    <source>
        <dbReference type="Pfam" id="PF08543"/>
    </source>
</evidence>
<dbReference type="InterPro" id="IPR004399">
    <property type="entry name" value="HMP/HMP-P_kinase_dom"/>
</dbReference>
<feature type="domain" description="Pyridoxamine kinase/Phosphomethylpyrimidine kinase" evidence="14">
    <location>
        <begin position="11"/>
        <end position="253"/>
    </location>
</feature>
<gene>
    <name evidence="15" type="ORF">FD25_GL002485</name>
</gene>
<comment type="caution">
    <text evidence="15">The sequence shown here is derived from an EMBL/GenBank/DDBJ whole genome shotgun (WGS) entry which is preliminary data.</text>
</comment>
<dbReference type="OrthoDB" id="9810880at2"/>
<dbReference type="PANTHER" id="PTHR20858">
    <property type="entry name" value="PHOSPHOMETHYLPYRIMIDINE KINASE"/>
    <property type="match status" value="1"/>
</dbReference>
<dbReference type="GO" id="GO:0008478">
    <property type="term" value="F:pyridoxal kinase activity"/>
    <property type="evidence" value="ECO:0007669"/>
    <property type="project" value="UniProtKB-EC"/>
</dbReference>
<dbReference type="Pfam" id="PF08543">
    <property type="entry name" value="Phos_pyr_kin"/>
    <property type="match status" value="1"/>
</dbReference>
<protein>
    <recommendedName>
        <fullName evidence="2">pyridoxal kinase</fullName>
        <ecNumber evidence="2">2.7.1.35</ecNumber>
    </recommendedName>
    <alternativeName>
        <fullName evidence="10">PN/PL/PM kinase</fullName>
    </alternativeName>
    <alternativeName>
        <fullName evidence="11">Pyridoxal kinase</fullName>
    </alternativeName>
    <alternativeName>
        <fullName evidence="9">Pyridoxamine kinase</fullName>
    </alternativeName>
    <alternativeName>
        <fullName evidence="12">Vitamin B6 kinase</fullName>
    </alternativeName>
</protein>
<keyword evidence="8" id="KW-0460">Magnesium</keyword>
<evidence type="ECO:0000256" key="3">
    <source>
        <dbReference type="ARBA" id="ARBA00022679"/>
    </source>
</evidence>
<dbReference type="STRING" id="1423715.FD25_GL002485"/>
<evidence type="ECO:0000256" key="4">
    <source>
        <dbReference type="ARBA" id="ARBA00022723"/>
    </source>
</evidence>
<dbReference type="GO" id="GO:0005829">
    <property type="term" value="C:cytosol"/>
    <property type="evidence" value="ECO:0007669"/>
    <property type="project" value="TreeGrafter"/>
</dbReference>
<dbReference type="GO" id="GO:0008902">
    <property type="term" value="F:hydroxymethylpyrimidine kinase activity"/>
    <property type="evidence" value="ECO:0007669"/>
    <property type="project" value="TreeGrafter"/>
</dbReference>
<dbReference type="EC" id="2.7.1.35" evidence="2"/>
<evidence type="ECO:0000313" key="15">
    <source>
        <dbReference type="EMBL" id="KRK96024.1"/>
    </source>
</evidence>
<dbReference type="PATRIC" id="fig|1423715.3.peg.2564"/>
<evidence type="ECO:0000256" key="9">
    <source>
        <dbReference type="ARBA" id="ARBA00042307"/>
    </source>
</evidence>
<dbReference type="Proteomes" id="UP000051955">
    <property type="component" value="Unassembled WGS sequence"/>
</dbReference>
<evidence type="ECO:0000256" key="13">
    <source>
        <dbReference type="ARBA" id="ARBA00049293"/>
    </source>
</evidence>
<evidence type="ECO:0000256" key="1">
    <source>
        <dbReference type="ARBA" id="ARBA00009879"/>
    </source>
</evidence>
<evidence type="ECO:0000313" key="16">
    <source>
        <dbReference type="Proteomes" id="UP000051955"/>
    </source>
</evidence>
<keyword evidence="4" id="KW-0479">Metal-binding</keyword>
<dbReference type="SUPFAM" id="SSF53613">
    <property type="entry name" value="Ribokinase-like"/>
    <property type="match status" value="1"/>
</dbReference>
<evidence type="ECO:0000256" key="7">
    <source>
        <dbReference type="ARBA" id="ARBA00022840"/>
    </source>
</evidence>